<evidence type="ECO:0000256" key="5">
    <source>
        <dbReference type="ARBA" id="ARBA00022729"/>
    </source>
</evidence>
<organism evidence="17 18">
    <name type="scientific">Vibrio stylophorae</name>
    <dbReference type="NCBI Taxonomy" id="659351"/>
    <lineage>
        <taxon>Bacteria</taxon>
        <taxon>Pseudomonadati</taxon>
        <taxon>Pseudomonadota</taxon>
        <taxon>Gammaproteobacteria</taxon>
        <taxon>Vibrionales</taxon>
        <taxon>Vibrionaceae</taxon>
        <taxon>Vibrio</taxon>
    </lineage>
</organism>
<dbReference type="PROSITE" id="PS52016">
    <property type="entry name" value="TONB_DEPENDENT_REC_3"/>
    <property type="match status" value="1"/>
</dbReference>
<dbReference type="PROSITE" id="PS01156">
    <property type="entry name" value="TONB_DEPENDENT_REC_2"/>
    <property type="match status" value="1"/>
</dbReference>
<dbReference type="InterPro" id="IPR012910">
    <property type="entry name" value="Plug_dom"/>
</dbReference>
<feature type="domain" description="TonB-dependent receptor-like beta-barrel" evidence="15">
    <location>
        <begin position="168"/>
        <end position="601"/>
    </location>
</feature>
<dbReference type="InterPro" id="IPR037066">
    <property type="entry name" value="Plug_dom_sf"/>
</dbReference>
<dbReference type="Gene3D" id="2.40.170.20">
    <property type="entry name" value="TonB-dependent receptor, beta-barrel domain"/>
    <property type="match status" value="1"/>
</dbReference>
<keyword evidence="2 11" id="KW-0813">Transport</keyword>
<protein>
    <recommendedName>
        <fullName evidence="11">Vitamin B12 transporter BtuB</fullName>
    </recommendedName>
    <alternativeName>
        <fullName evidence="11">Cobalamin receptor</fullName>
    </alternativeName>
    <alternativeName>
        <fullName evidence="11">Outer membrane cobalamin translocator</fullName>
    </alternativeName>
</protein>
<dbReference type="SUPFAM" id="SSF56935">
    <property type="entry name" value="Porins"/>
    <property type="match status" value="1"/>
</dbReference>
<keyword evidence="3 11" id="KW-1134">Transmembrane beta strand</keyword>
<keyword evidence="4 11" id="KW-0812">Transmembrane</keyword>
<dbReference type="CDD" id="cd01347">
    <property type="entry name" value="ligand_gated_channel"/>
    <property type="match status" value="1"/>
</dbReference>
<keyword evidence="8 11" id="KW-0626">Porin</keyword>
<dbReference type="HAMAP" id="MF_01531">
    <property type="entry name" value="BtuB"/>
    <property type="match status" value="1"/>
</dbReference>
<evidence type="ECO:0000256" key="9">
    <source>
        <dbReference type="ARBA" id="ARBA00023136"/>
    </source>
</evidence>
<evidence type="ECO:0000259" key="16">
    <source>
        <dbReference type="Pfam" id="PF07715"/>
    </source>
</evidence>
<evidence type="ECO:0000256" key="2">
    <source>
        <dbReference type="ARBA" id="ARBA00022448"/>
    </source>
</evidence>
<dbReference type="InterPro" id="IPR036942">
    <property type="entry name" value="Beta-barrel_TonB_sf"/>
</dbReference>
<evidence type="ECO:0000256" key="7">
    <source>
        <dbReference type="ARBA" id="ARBA00023077"/>
    </source>
</evidence>
<comment type="subcellular location">
    <subcellularLocation>
        <location evidence="1 11 12">Cell outer membrane</location>
        <topology evidence="1 11 12">Multi-pass membrane protein</topology>
    </subcellularLocation>
</comment>
<dbReference type="PANTHER" id="PTHR30069">
    <property type="entry name" value="TONB-DEPENDENT OUTER MEMBRANE RECEPTOR"/>
    <property type="match status" value="1"/>
</dbReference>
<proteinExistence type="inferred from homology"/>
<feature type="signal peptide" evidence="11">
    <location>
        <begin position="1"/>
        <end position="21"/>
    </location>
</feature>
<keyword evidence="18" id="KW-1185">Reference proteome</keyword>
<keyword evidence="5 11" id="KW-0732">Signal</keyword>
<dbReference type="Pfam" id="PF07715">
    <property type="entry name" value="Plug"/>
    <property type="match status" value="1"/>
</dbReference>
<evidence type="ECO:0000259" key="15">
    <source>
        <dbReference type="Pfam" id="PF00593"/>
    </source>
</evidence>
<evidence type="ECO:0000256" key="4">
    <source>
        <dbReference type="ARBA" id="ARBA00022692"/>
    </source>
</evidence>
<evidence type="ECO:0000256" key="12">
    <source>
        <dbReference type="PROSITE-ProRule" id="PRU01360"/>
    </source>
</evidence>
<dbReference type="PROSITE" id="PS00430">
    <property type="entry name" value="TONB_DEPENDENT_REC_1"/>
    <property type="match status" value="1"/>
</dbReference>
<gene>
    <name evidence="17" type="primary">btuB_1</name>
    <name evidence="11" type="synonym">btuB</name>
    <name evidence="17" type="ORF">VST7929_00172</name>
</gene>
<feature type="chain" id="PRO_5044905325" description="Vitamin B12 transporter BtuB" evidence="11">
    <location>
        <begin position="22"/>
        <end position="627"/>
    </location>
</feature>
<evidence type="ECO:0000313" key="18">
    <source>
        <dbReference type="Proteomes" id="UP000838672"/>
    </source>
</evidence>
<feature type="short sequence motif" description="TonB box" evidence="11">
    <location>
        <begin position="27"/>
        <end position="34"/>
    </location>
</feature>
<comment type="function">
    <text evidence="11">Involved in the active translocation of vitamin B12 (cyanocobalamin) across the outer membrane to the periplasmic space. It derives its energy for transport by interacting with the trans-periplasmic membrane protein TonB.</text>
</comment>
<dbReference type="InterPro" id="IPR010101">
    <property type="entry name" value="B12_transptr_BtuB"/>
</dbReference>
<evidence type="ECO:0000256" key="3">
    <source>
        <dbReference type="ARBA" id="ARBA00022452"/>
    </source>
</evidence>
<evidence type="ECO:0000256" key="1">
    <source>
        <dbReference type="ARBA" id="ARBA00004571"/>
    </source>
</evidence>
<accession>A0ABM8ZPX2</accession>
<keyword evidence="7 11" id="KW-0798">TonB box</keyword>
<dbReference type="EMBL" id="CAKLDI010000001">
    <property type="protein sequence ID" value="CAH0532353.1"/>
    <property type="molecule type" value="Genomic_DNA"/>
</dbReference>
<dbReference type="Pfam" id="PF00593">
    <property type="entry name" value="TonB_dep_Rec_b-barrel"/>
    <property type="match status" value="1"/>
</dbReference>
<feature type="short sequence motif" description="TonB C-terminal box" evidence="11 14">
    <location>
        <begin position="610"/>
        <end position="627"/>
    </location>
</feature>
<name>A0ABM8ZPX2_9VIBR</name>
<feature type="domain" description="TonB-dependent receptor plug" evidence="16">
    <location>
        <begin position="40"/>
        <end position="146"/>
    </location>
</feature>
<comment type="similarity">
    <text evidence="11">Belongs to the TonB-dependent receptor family. BtuB (TC 1.B.14.3.1) subfamily.</text>
</comment>
<feature type="short sequence motif" description="TonB box" evidence="13">
    <location>
        <begin position="28"/>
        <end position="34"/>
    </location>
</feature>
<dbReference type="PANTHER" id="PTHR30069:SF53">
    <property type="entry name" value="COLICIN I RECEPTOR-RELATED"/>
    <property type="match status" value="1"/>
</dbReference>
<dbReference type="InterPro" id="IPR010917">
    <property type="entry name" value="TonB_rcpt_CS"/>
</dbReference>
<evidence type="ECO:0000313" key="17">
    <source>
        <dbReference type="EMBL" id="CAH0532353.1"/>
    </source>
</evidence>
<dbReference type="InterPro" id="IPR010916">
    <property type="entry name" value="TonB_box_CS"/>
</dbReference>
<evidence type="ECO:0000256" key="6">
    <source>
        <dbReference type="ARBA" id="ARBA00023065"/>
    </source>
</evidence>
<keyword evidence="6 11" id="KW-0406">Ion transport</keyword>
<dbReference type="RefSeq" id="WP_237464199.1">
    <property type="nucleotide sequence ID" value="NZ_CAKLDI010000001.1"/>
</dbReference>
<comment type="caution">
    <text evidence="17">The sequence shown here is derived from an EMBL/GenBank/DDBJ whole genome shotgun (WGS) entry which is preliminary data.</text>
</comment>
<dbReference type="Gene3D" id="2.170.130.10">
    <property type="entry name" value="TonB-dependent receptor, plug domain"/>
    <property type="match status" value="1"/>
</dbReference>
<keyword evidence="10 11" id="KW-0998">Cell outer membrane</keyword>
<evidence type="ECO:0000256" key="10">
    <source>
        <dbReference type="ARBA" id="ARBA00023237"/>
    </source>
</evidence>
<keyword evidence="9 11" id="KW-0472">Membrane</keyword>
<dbReference type="InterPro" id="IPR000531">
    <property type="entry name" value="Beta-barrel_TonB"/>
</dbReference>
<evidence type="ECO:0000256" key="13">
    <source>
        <dbReference type="PROSITE-ProRule" id="PRU10143"/>
    </source>
</evidence>
<dbReference type="InterPro" id="IPR039426">
    <property type="entry name" value="TonB-dep_rcpt-like"/>
</dbReference>
<sequence length="627" mass="69411" precursor="true">MNQSKLAVALVSLLPFSASYAQSTDENTIVVTANRFEQPKDSVIASSDVITKEQIERLQFKTLTDALKWLPGIQVTNSGGLGQSSSVFVRGGATSHLIVLVNGVRIGSATLGEANFTAIPLTGVEKIEVIRGARAAVYGADAISGVINIITDAGFSETNAGLVNLGLGSDQYYQGSASGYLHVSDDSWIKAGVNLEKSNGFNVTDQNYAPQQPDKDGFHRQDLSLELGKQFNANWTGRVSGFYHDGQSEYDGYSDWKTGKLSPVEQKTKLYNIAAQAEYQSESWYSSLTIAQNRDESIQVGGEFPGSTIVTERFVTNWLNSYELSNNFKVLGGVEYSQDSVADSNLYNSDTGVFQRYDGEKRNNTAVYASSIAQIQQLALEASLRYDNNDVYGDYTTWQLGVAYDIAQALRVFASAGTAFKTPTYNDLYWPGYGNPNLKPEESLSYEAGFEAYSNYGMFRVAAYRNEIDNLISYQGQGVALESSNATINGIEITAQFDTGPLSHSVSVDLLDSDNPVNVAGWNEPPQLESKELSRRAEAVYKWLISYQYNQFQADLAYMYQGERFDDTKNTTKLDAYSLVDFALSYDINANFIVQGKVTNLFDEEYQTAYTYNTQERAYYLNAQYRF</sequence>
<evidence type="ECO:0000256" key="11">
    <source>
        <dbReference type="HAMAP-Rule" id="MF_01531"/>
    </source>
</evidence>
<reference evidence="17" key="1">
    <citation type="submission" date="2021-11" db="EMBL/GenBank/DDBJ databases">
        <authorList>
            <person name="Rodrigo-Torres L."/>
            <person name="Arahal R. D."/>
            <person name="Lucena T."/>
        </authorList>
    </citation>
    <scope>NUCLEOTIDE SEQUENCE</scope>
    <source>
        <strain evidence="17">CECT 7929</strain>
    </source>
</reference>
<evidence type="ECO:0000256" key="8">
    <source>
        <dbReference type="ARBA" id="ARBA00023114"/>
    </source>
</evidence>
<evidence type="ECO:0000256" key="14">
    <source>
        <dbReference type="PROSITE-ProRule" id="PRU10144"/>
    </source>
</evidence>
<dbReference type="Proteomes" id="UP000838672">
    <property type="component" value="Unassembled WGS sequence"/>
</dbReference>